<evidence type="ECO:0000313" key="3">
    <source>
        <dbReference type="Proteomes" id="UP000018144"/>
    </source>
</evidence>
<feature type="coiled-coil region" evidence="1">
    <location>
        <begin position="255"/>
        <end position="282"/>
    </location>
</feature>
<sequence length="406" mass="46569">MVSDTNSQALTAPDLDVSTSVSLVQCPSAKAPSANISAATILTESSPQSPTITPHKEVIAQDPASYLGLVELSQRLQEAVAASEQEKSMLKDKNYQLQLQIKEESDFETRYKILEEENTRLKAELENAFQYGPSDLTKDMTRLLRKNDELEERVAKQTDYFEKHLAENKKQLQEYIGQQLAENARLLKRNDELEERLIGNKKEMQEYIQQRLAEVMQKTENYSEETTMSPKSVDAKIENMEQKMETYSQETTKSLQSVDTRIEKMEQKLDQKIASLNGYNLDLIKAKVLELDKILLPTEFHQLSYFSRPTQMVPTPEGVIKVSRHISGPYIYINRAEMINHDFQDFLFIPMCVWGVDLSRVKTILIVGRGRITTGDWHKFVPRIAVINLKLLPSPFDWEVSCILED</sequence>
<evidence type="ECO:0000313" key="2">
    <source>
        <dbReference type="EMBL" id="CCX07557.1"/>
    </source>
</evidence>
<protein>
    <submittedName>
        <fullName evidence="2">Uncharacterized protein</fullName>
    </submittedName>
</protein>
<dbReference type="EMBL" id="HF935356">
    <property type="protein sequence ID" value="CCX07557.1"/>
    <property type="molecule type" value="Genomic_DNA"/>
</dbReference>
<accession>U4L561</accession>
<dbReference type="OrthoDB" id="10426680at2759"/>
<keyword evidence="3" id="KW-1185">Reference proteome</keyword>
<dbReference type="Proteomes" id="UP000018144">
    <property type="component" value="Unassembled WGS sequence"/>
</dbReference>
<reference evidence="2 3" key="1">
    <citation type="journal article" date="2013" name="PLoS Genet.">
        <title>The genome and development-dependent transcriptomes of Pyronema confluens: a window into fungal evolution.</title>
        <authorList>
            <person name="Traeger S."/>
            <person name="Altegoer F."/>
            <person name="Freitag M."/>
            <person name="Gabaldon T."/>
            <person name="Kempken F."/>
            <person name="Kumar A."/>
            <person name="Marcet-Houben M."/>
            <person name="Poggeler S."/>
            <person name="Stajich J.E."/>
            <person name="Nowrousian M."/>
        </authorList>
    </citation>
    <scope>NUCLEOTIDE SEQUENCE [LARGE SCALE GENOMIC DNA]</scope>
    <source>
        <strain evidence="3">CBS 100304</strain>
        <tissue evidence="2">Vegetative mycelium</tissue>
    </source>
</reference>
<name>U4L561_PYROM</name>
<feature type="coiled-coil region" evidence="1">
    <location>
        <begin position="73"/>
        <end position="210"/>
    </location>
</feature>
<keyword evidence="1" id="KW-0175">Coiled coil</keyword>
<organism evidence="2 3">
    <name type="scientific">Pyronema omphalodes (strain CBS 100304)</name>
    <name type="common">Pyronema confluens</name>
    <dbReference type="NCBI Taxonomy" id="1076935"/>
    <lineage>
        <taxon>Eukaryota</taxon>
        <taxon>Fungi</taxon>
        <taxon>Dikarya</taxon>
        <taxon>Ascomycota</taxon>
        <taxon>Pezizomycotina</taxon>
        <taxon>Pezizomycetes</taxon>
        <taxon>Pezizales</taxon>
        <taxon>Pyronemataceae</taxon>
        <taxon>Pyronema</taxon>
    </lineage>
</organism>
<proteinExistence type="predicted"/>
<dbReference type="AlphaFoldDB" id="U4L561"/>
<gene>
    <name evidence="2" type="ORF">PCON_07146</name>
</gene>
<evidence type="ECO:0000256" key="1">
    <source>
        <dbReference type="SAM" id="Coils"/>
    </source>
</evidence>